<sequence length="131" mass="13762">MTLIERIEALQGPCRETDGLIQIALTPDQRVIIGHKPGRFPQEEIYGTYTDLLGAIKDGADRAEYINAPRYTASLDAAMMLVPSIANTNINIGPSGVHVVKIVCPHGEGVGIAATPALALAAACLKAQGAE</sequence>
<gene>
    <name evidence="1" type="ORF">UFOVP407_16</name>
</gene>
<accession>A0A6J5M4S7</accession>
<dbReference type="EMBL" id="LR796379">
    <property type="protein sequence ID" value="CAB4140060.1"/>
    <property type="molecule type" value="Genomic_DNA"/>
</dbReference>
<protein>
    <submittedName>
        <fullName evidence="1">Uncharacterized protein</fullName>
    </submittedName>
</protein>
<evidence type="ECO:0000313" key="1">
    <source>
        <dbReference type="EMBL" id="CAB4140060.1"/>
    </source>
</evidence>
<name>A0A6J5M4S7_9CAUD</name>
<reference evidence="1" key="1">
    <citation type="submission" date="2020-04" db="EMBL/GenBank/DDBJ databases">
        <authorList>
            <person name="Chiriac C."/>
            <person name="Salcher M."/>
            <person name="Ghai R."/>
            <person name="Kavagutti S V."/>
        </authorList>
    </citation>
    <scope>NUCLEOTIDE SEQUENCE</scope>
</reference>
<organism evidence="1">
    <name type="scientific">uncultured Caudovirales phage</name>
    <dbReference type="NCBI Taxonomy" id="2100421"/>
    <lineage>
        <taxon>Viruses</taxon>
        <taxon>Duplodnaviria</taxon>
        <taxon>Heunggongvirae</taxon>
        <taxon>Uroviricota</taxon>
        <taxon>Caudoviricetes</taxon>
        <taxon>Peduoviridae</taxon>
        <taxon>Maltschvirus</taxon>
        <taxon>Maltschvirus maltsch</taxon>
    </lineage>
</organism>
<proteinExistence type="predicted"/>